<feature type="coiled-coil region" evidence="1">
    <location>
        <begin position="136"/>
        <end position="170"/>
    </location>
</feature>
<feature type="region of interest" description="Disordered" evidence="2">
    <location>
        <begin position="14"/>
        <end position="60"/>
    </location>
</feature>
<reference evidence="3 4" key="1">
    <citation type="submission" date="2021-04" db="EMBL/GenBank/DDBJ databases">
        <authorList>
            <person name="Bliznina A."/>
        </authorList>
    </citation>
    <scope>NUCLEOTIDE SEQUENCE [LARGE SCALE GENOMIC DNA]</scope>
</reference>
<organism evidence="3 4">
    <name type="scientific">Oikopleura dioica</name>
    <name type="common">Tunicate</name>
    <dbReference type="NCBI Taxonomy" id="34765"/>
    <lineage>
        <taxon>Eukaryota</taxon>
        <taxon>Metazoa</taxon>
        <taxon>Chordata</taxon>
        <taxon>Tunicata</taxon>
        <taxon>Appendicularia</taxon>
        <taxon>Copelata</taxon>
        <taxon>Oikopleuridae</taxon>
        <taxon>Oikopleura</taxon>
    </lineage>
</organism>
<dbReference type="EMBL" id="OU015569">
    <property type="protein sequence ID" value="CAG5097052.1"/>
    <property type="molecule type" value="Genomic_DNA"/>
</dbReference>
<name>A0ABN7SB72_OIKDI</name>
<evidence type="ECO:0000313" key="4">
    <source>
        <dbReference type="Proteomes" id="UP001158576"/>
    </source>
</evidence>
<proteinExistence type="predicted"/>
<dbReference type="Proteomes" id="UP001158576">
    <property type="component" value="Chromosome XSR"/>
</dbReference>
<keyword evidence="1" id="KW-0175">Coiled coil</keyword>
<gene>
    <name evidence="3" type="ORF">OKIOD_LOCUS6468</name>
</gene>
<evidence type="ECO:0000256" key="2">
    <source>
        <dbReference type="SAM" id="MobiDB-lite"/>
    </source>
</evidence>
<feature type="compositionally biased region" description="Acidic residues" evidence="2">
    <location>
        <begin position="44"/>
        <end position="59"/>
    </location>
</feature>
<evidence type="ECO:0000256" key="1">
    <source>
        <dbReference type="SAM" id="Coils"/>
    </source>
</evidence>
<sequence length="183" mass="21834">MYFIVTYKEYNKDKSLETEESDSSPERKRRKIEPYSESSNSDLSDSETSEDSLGEDEITKEEFKPWVRNIVDNGIPKEKEPEIKKLKKHLLRCKKALVETIRRRKHKIVKLGKIAERTAHVQKKKNIDEVKREEILKRCAKDKTNEEKKLRKIERRMRNIKERKQKIASQLFQLTVFVAHVTH</sequence>
<accession>A0ABN7SB72</accession>
<keyword evidence="4" id="KW-1185">Reference proteome</keyword>
<evidence type="ECO:0000313" key="3">
    <source>
        <dbReference type="EMBL" id="CAG5097052.1"/>
    </source>
</evidence>
<protein>
    <submittedName>
        <fullName evidence="3">Oidioi.mRNA.OKI2018_I69.XSR.g14910.t1.cds</fullName>
    </submittedName>
</protein>